<keyword evidence="1" id="KW-0240">DNA-directed RNA polymerase</keyword>
<accession>A0A9N8E9W9</accession>
<organism evidence="6 7">
    <name type="scientific">Seminavis robusta</name>
    <dbReference type="NCBI Taxonomy" id="568900"/>
    <lineage>
        <taxon>Eukaryota</taxon>
        <taxon>Sar</taxon>
        <taxon>Stramenopiles</taxon>
        <taxon>Ochrophyta</taxon>
        <taxon>Bacillariophyta</taxon>
        <taxon>Bacillariophyceae</taxon>
        <taxon>Bacillariophycidae</taxon>
        <taxon>Naviculales</taxon>
        <taxon>Naviculaceae</taxon>
        <taxon>Seminavis</taxon>
    </lineage>
</organism>
<dbReference type="InterPro" id="IPR022905">
    <property type="entry name" value="Rpo11-like"/>
</dbReference>
<dbReference type="InterPro" id="IPR009025">
    <property type="entry name" value="RBP11-like_dimer"/>
</dbReference>
<dbReference type="GO" id="GO:0046983">
    <property type="term" value="F:protein dimerization activity"/>
    <property type="evidence" value="ECO:0007669"/>
    <property type="project" value="InterPro"/>
</dbReference>
<protein>
    <submittedName>
        <fullName evidence="6">I and III subunit RPAC2</fullName>
    </submittedName>
</protein>
<keyword evidence="7" id="KW-1185">Reference proteome</keyword>
<dbReference type="Pfam" id="PF13656">
    <property type="entry name" value="RNA_pol_L_2"/>
    <property type="match status" value="1"/>
</dbReference>
<dbReference type="PANTHER" id="PTHR13946:SF28">
    <property type="entry name" value="DNA-DIRECTED RNA POLYMERASES I AND III SUBUNIT RPAC2"/>
    <property type="match status" value="1"/>
</dbReference>
<comment type="caution">
    <text evidence="6">The sequence shown here is derived from an EMBL/GenBank/DDBJ whole genome shotgun (WGS) entry which is preliminary data.</text>
</comment>
<dbReference type="GO" id="GO:0006362">
    <property type="term" value="P:transcription elongation by RNA polymerase I"/>
    <property type="evidence" value="ECO:0007669"/>
    <property type="project" value="TreeGrafter"/>
</dbReference>
<dbReference type="AlphaFoldDB" id="A0A9N8E9W9"/>
<evidence type="ECO:0000256" key="1">
    <source>
        <dbReference type="ARBA" id="ARBA00022478"/>
    </source>
</evidence>
<reference evidence="6" key="1">
    <citation type="submission" date="2020-06" db="EMBL/GenBank/DDBJ databases">
        <authorList>
            <consortium name="Plant Systems Biology data submission"/>
        </authorList>
    </citation>
    <scope>NUCLEOTIDE SEQUENCE</scope>
    <source>
        <strain evidence="6">D6</strain>
    </source>
</reference>
<dbReference type="GO" id="GO:0006383">
    <property type="term" value="P:transcription by RNA polymerase III"/>
    <property type="evidence" value="ECO:0007669"/>
    <property type="project" value="TreeGrafter"/>
</dbReference>
<evidence type="ECO:0000256" key="2">
    <source>
        <dbReference type="ARBA" id="ARBA00023163"/>
    </source>
</evidence>
<sequence>MSVNEVKLKKAPISFQVKGTGPATSRTFVIGDEDHTIGNSARHILMQDARVAFAGYSVPHPSEPIMHVRIQCKADSGCTAMDALKDSCQTLHSQCDIVLQRLEELLPEVKEDRLQMEKIILKDNEFFEEQEEEEEDDEEILEDQDEDADVYMEE</sequence>
<dbReference type="GO" id="GO:0005666">
    <property type="term" value="C:RNA polymerase III complex"/>
    <property type="evidence" value="ECO:0007669"/>
    <property type="project" value="TreeGrafter"/>
</dbReference>
<feature type="region of interest" description="Disordered" evidence="4">
    <location>
        <begin position="125"/>
        <end position="154"/>
    </location>
</feature>
<evidence type="ECO:0000313" key="7">
    <source>
        <dbReference type="Proteomes" id="UP001153069"/>
    </source>
</evidence>
<dbReference type="Proteomes" id="UP001153069">
    <property type="component" value="Unassembled WGS sequence"/>
</dbReference>
<proteinExistence type="inferred from homology"/>
<gene>
    <name evidence="6" type="ORF">SEMRO_656_G182450.1</name>
</gene>
<feature type="domain" description="DNA-directed RNA polymerase RBP11-like dimerisation" evidence="5">
    <location>
        <begin position="27"/>
        <end position="99"/>
    </location>
</feature>
<keyword evidence="2" id="KW-0804">Transcription</keyword>
<dbReference type="InterPro" id="IPR036603">
    <property type="entry name" value="RBP11-like"/>
</dbReference>
<feature type="compositionally biased region" description="Acidic residues" evidence="4">
    <location>
        <begin position="126"/>
        <end position="154"/>
    </location>
</feature>
<dbReference type="Gene3D" id="3.30.1360.10">
    <property type="entry name" value="RNA polymerase, RBP11-like subunit"/>
    <property type="match status" value="1"/>
</dbReference>
<dbReference type="GO" id="GO:0005736">
    <property type="term" value="C:RNA polymerase I complex"/>
    <property type="evidence" value="ECO:0007669"/>
    <property type="project" value="TreeGrafter"/>
</dbReference>
<dbReference type="PANTHER" id="PTHR13946">
    <property type="entry name" value="DNA-DIRECTED RNA POLYMERASE I,II,III"/>
    <property type="match status" value="1"/>
</dbReference>
<comment type="similarity">
    <text evidence="3">Belongs to the archaeal Rpo11/eukaryotic RPB11/RPC19 RNA polymerase subunit family.</text>
</comment>
<dbReference type="CDD" id="cd07029">
    <property type="entry name" value="RNAP_I_III_AC19"/>
    <property type="match status" value="1"/>
</dbReference>
<name>A0A9N8E9W9_9STRA</name>
<evidence type="ECO:0000256" key="4">
    <source>
        <dbReference type="SAM" id="MobiDB-lite"/>
    </source>
</evidence>
<evidence type="ECO:0000313" key="6">
    <source>
        <dbReference type="EMBL" id="CAB9514489.1"/>
    </source>
</evidence>
<dbReference type="EMBL" id="CAICTM010000655">
    <property type="protein sequence ID" value="CAB9514489.1"/>
    <property type="molecule type" value="Genomic_DNA"/>
</dbReference>
<evidence type="ECO:0000259" key="5">
    <source>
        <dbReference type="Pfam" id="PF13656"/>
    </source>
</evidence>
<evidence type="ECO:0000256" key="3">
    <source>
        <dbReference type="ARBA" id="ARBA00025751"/>
    </source>
</evidence>
<dbReference type="GO" id="GO:0003899">
    <property type="term" value="F:DNA-directed RNA polymerase activity"/>
    <property type="evidence" value="ECO:0007669"/>
    <property type="project" value="InterPro"/>
</dbReference>
<dbReference type="InterPro" id="IPR033898">
    <property type="entry name" value="RNAP_AC19"/>
</dbReference>
<dbReference type="SUPFAM" id="SSF55257">
    <property type="entry name" value="RBP11-like subunits of RNA polymerase"/>
    <property type="match status" value="1"/>
</dbReference>
<dbReference type="OrthoDB" id="510325at2759"/>
<dbReference type="HAMAP" id="MF_00261">
    <property type="entry name" value="RNApol_arch_Rpo11"/>
    <property type="match status" value="1"/>
</dbReference>